<proteinExistence type="inferred from homology"/>
<comment type="catalytic activity">
    <reaction evidence="5">
        <text>S-methyl-5'-thioadenosine + H2O + H(+) = S-methyl-5'-thioinosine + NH4(+)</text>
        <dbReference type="Rhea" id="RHEA:25025"/>
        <dbReference type="ChEBI" id="CHEBI:15377"/>
        <dbReference type="ChEBI" id="CHEBI:15378"/>
        <dbReference type="ChEBI" id="CHEBI:17509"/>
        <dbReference type="ChEBI" id="CHEBI:28938"/>
        <dbReference type="ChEBI" id="CHEBI:48595"/>
        <dbReference type="EC" id="3.5.4.31"/>
    </reaction>
</comment>
<protein>
    <recommendedName>
        <fullName evidence="5">5-methylthioadenosine/S-adenosylhomocysteine deaminase</fullName>
        <shortName evidence="5">MTA/SAH deaminase</shortName>
        <ecNumber evidence="5">3.5.4.28</ecNumber>
        <ecNumber evidence="5">3.5.4.31</ecNumber>
    </recommendedName>
</protein>
<feature type="binding site" evidence="5">
    <location>
        <position position="306"/>
    </location>
    <ligand>
        <name>Zn(2+)</name>
        <dbReference type="ChEBI" id="CHEBI:29105"/>
    </ligand>
</feature>
<dbReference type="EC" id="3.5.4.28" evidence="5"/>
<dbReference type="PANTHER" id="PTHR43794:SF11">
    <property type="entry name" value="AMIDOHYDROLASE-RELATED DOMAIN-CONTAINING PROTEIN"/>
    <property type="match status" value="1"/>
</dbReference>
<dbReference type="InterPro" id="IPR023512">
    <property type="entry name" value="Deaminase_MtaD/DadD"/>
</dbReference>
<gene>
    <name evidence="5 7" type="primary">mtaD</name>
    <name evidence="7" type="ORF">CleRT_07430</name>
</gene>
<dbReference type="EMBL" id="CP011126">
    <property type="protein sequence ID" value="AKQ33563.1"/>
    <property type="molecule type" value="Genomic_DNA"/>
</dbReference>
<keyword evidence="2 5" id="KW-0479">Metal-binding</keyword>
<feature type="binding site" evidence="5">
    <location>
        <position position="98"/>
    </location>
    <ligand>
        <name>substrate</name>
    </ligand>
</feature>
<dbReference type="Gene3D" id="2.30.40.10">
    <property type="entry name" value="Urease, subunit C, domain 1"/>
    <property type="match status" value="1"/>
</dbReference>
<feature type="binding site" evidence="5">
    <location>
        <position position="221"/>
    </location>
    <ligand>
        <name>substrate</name>
    </ligand>
</feature>
<dbReference type="NCBIfam" id="NF006549">
    <property type="entry name" value="PRK09045.1"/>
    <property type="match status" value="1"/>
</dbReference>
<feature type="domain" description="Amidohydrolase-related" evidence="6">
    <location>
        <begin position="60"/>
        <end position="409"/>
    </location>
</feature>
<dbReference type="PANTHER" id="PTHR43794">
    <property type="entry name" value="AMINOHYDROLASE SSNA-RELATED"/>
    <property type="match status" value="1"/>
</dbReference>
<keyword evidence="8" id="KW-1185">Reference proteome</keyword>
<accession>A0ABM5UUF0</accession>
<dbReference type="InterPro" id="IPR011059">
    <property type="entry name" value="Metal-dep_hydrolase_composite"/>
</dbReference>
<reference evidence="7 8" key="1">
    <citation type="journal article" date="2015" name="Genome Biol. Evol.">
        <title>Distinctive Genome Reduction Rates Revealed by Genomic Analyses of Two Coxiella-Like Endosymbionts in Ticks.</title>
        <authorList>
            <person name="Gottlieb Y."/>
            <person name="Lalzar I."/>
            <person name="Klasson L."/>
        </authorList>
    </citation>
    <scope>NUCLEOTIDE SEQUENCE [LARGE SCALE GENOMIC DNA]</scope>
    <source>
        <strain evidence="7 8">CRt</strain>
    </source>
</reference>
<keyword evidence="3 5" id="KW-0378">Hydrolase</keyword>
<organism evidence="7 8">
    <name type="scientific">Candidatus Coxiella mudrowiae</name>
    <dbReference type="NCBI Taxonomy" id="2054173"/>
    <lineage>
        <taxon>Bacteria</taxon>
        <taxon>Pseudomonadati</taxon>
        <taxon>Pseudomonadota</taxon>
        <taxon>Gammaproteobacteria</taxon>
        <taxon>Legionellales</taxon>
        <taxon>Coxiellaceae</taxon>
        <taxon>Coxiella</taxon>
    </lineage>
</organism>
<keyword evidence="4 5" id="KW-0862">Zinc</keyword>
<feature type="binding site" evidence="5">
    <location>
        <position position="218"/>
    </location>
    <ligand>
        <name>Zn(2+)</name>
        <dbReference type="ChEBI" id="CHEBI:29105"/>
    </ligand>
</feature>
<feature type="binding site" evidence="5">
    <location>
        <position position="71"/>
    </location>
    <ligand>
        <name>Zn(2+)</name>
        <dbReference type="ChEBI" id="CHEBI:29105"/>
    </ligand>
</feature>
<dbReference type="InterPro" id="IPR050287">
    <property type="entry name" value="MTA/SAH_deaminase"/>
</dbReference>
<sequence length="449" mass="50081">MENIDLLISARWILPIAPQNQILERHALVIRGEYIIDLLSLEKAKQKYRTTDYLNLEDHVIMPGLVNSHTHTPMNLFRGLADDLQLLDWLQKHIWPAEKALINAESVRTGTELAIAEMLRGGTTCFNDHYFFHDTIAQVASEAGIRACVGILVMNVPTEWAKDEKTYLSRAKETLTKNEIRPLISWALAPHAPYTVSDTALKEIIKLSEQYNLPVHMHIHETKHEIEQGLQEYGKRPLARLHELGLLSQHLIAVHMTQLTPKEIELVRKTQTNVVHCPESNLKLASGIAPIAKLLRAGVNVAIGTDGAASNNDLDLFGEMRTAAFTAKVSGADPTHLPAEEAIKMATLNGAKILGLENKIGSLEIGKLADIVAVDLSSYLTQPVFNPISHLVYATNRLQVSDVWVAGKQLLKQGEFTKLDIKRILKDSLKWVDRALPYKAFAKLETIVT</sequence>
<evidence type="ECO:0000313" key="8">
    <source>
        <dbReference type="Proteomes" id="UP000063965"/>
    </source>
</evidence>
<dbReference type="CDD" id="cd01298">
    <property type="entry name" value="ATZ_TRZ_like"/>
    <property type="match status" value="1"/>
</dbReference>
<evidence type="ECO:0000256" key="1">
    <source>
        <dbReference type="ARBA" id="ARBA00006745"/>
    </source>
</evidence>
<feature type="binding site" evidence="5">
    <location>
        <position position="306"/>
    </location>
    <ligand>
        <name>substrate</name>
    </ligand>
</feature>
<comment type="similarity">
    <text evidence="1">Belongs to the metallo-dependent hydrolases superfamily. ATZ/TRZ family.</text>
</comment>
<comment type="function">
    <text evidence="5">Catalyzes the deamination of 5-methylthioadenosine and S-adenosyl-L-homocysteine into 5-methylthioinosine and S-inosyl-L-homocysteine, respectively. Is also able to deaminate adenosine.</text>
</comment>
<dbReference type="SUPFAM" id="SSF51338">
    <property type="entry name" value="Composite domain of metallo-dependent hydrolases"/>
    <property type="match status" value="1"/>
</dbReference>
<dbReference type="Pfam" id="PF01979">
    <property type="entry name" value="Amidohydro_1"/>
    <property type="match status" value="1"/>
</dbReference>
<evidence type="ECO:0000313" key="7">
    <source>
        <dbReference type="EMBL" id="AKQ33563.1"/>
    </source>
</evidence>
<dbReference type="HAMAP" id="MF_01281">
    <property type="entry name" value="MTA_SAH_deamin"/>
    <property type="match status" value="1"/>
</dbReference>
<feature type="binding site" evidence="5">
    <location>
        <position position="191"/>
    </location>
    <ligand>
        <name>substrate</name>
    </ligand>
</feature>
<dbReference type="Proteomes" id="UP000063965">
    <property type="component" value="Chromosome"/>
</dbReference>
<comment type="catalytic activity">
    <reaction evidence="5">
        <text>S-adenosyl-L-homocysteine + H2O + H(+) = S-inosyl-L-homocysteine + NH4(+)</text>
        <dbReference type="Rhea" id="RHEA:20716"/>
        <dbReference type="ChEBI" id="CHEBI:15377"/>
        <dbReference type="ChEBI" id="CHEBI:15378"/>
        <dbReference type="ChEBI" id="CHEBI:28938"/>
        <dbReference type="ChEBI" id="CHEBI:57856"/>
        <dbReference type="ChEBI" id="CHEBI:57985"/>
        <dbReference type="EC" id="3.5.4.28"/>
    </reaction>
</comment>
<dbReference type="SUPFAM" id="SSF51556">
    <property type="entry name" value="Metallo-dependent hydrolases"/>
    <property type="match status" value="1"/>
</dbReference>
<evidence type="ECO:0000256" key="4">
    <source>
        <dbReference type="ARBA" id="ARBA00022833"/>
    </source>
</evidence>
<dbReference type="Gene3D" id="3.20.20.140">
    <property type="entry name" value="Metal-dependent hydrolases"/>
    <property type="match status" value="1"/>
</dbReference>
<dbReference type="InterPro" id="IPR032466">
    <property type="entry name" value="Metal_Hydrolase"/>
</dbReference>
<evidence type="ECO:0000256" key="2">
    <source>
        <dbReference type="ARBA" id="ARBA00022723"/>
    </source>
</evidence>
<feature type="binding site" evidence="5">
    <location>
        <position position="69"/>
    </location>
    <ligand>
        <name>Zn(2+)</name>
        <dbReference type="ChEBI" id="CHEBI:29105"/>
    </ligand>
</feature>
<evidence type="ECO:0000256" key="5">
    <source>
        <dbReference type="HAMAP-Rule" id="MF_01281"/>
    </source>
</evidence>
<dbReference type="InterPro" id="IPR006680">
    <property type="entry name" value="Amidohydro-rel"/>
</dbReference>
<comment type="caution">
    <text evidence="5">Lacks conserved residue(s) required for the propagation of feature annotation.</text>
</comment>
<comment type="cofactor">
    <cofactor evidence="5">
        <name>Zn(2+)</name>
        <dbReference type="ChEBI" id="CHEBI:29105"/>
    </cofactor>
    <text evidence="5">Binds 1 zinc ion per subunit.</text>
</comment>
<dbReference type="EC" id="3.5.4.31" evidence="5"/>
<evidence type="ECO:0000256" key="3">
    <source>
        <dbReference type="ARBA" id="ARBA00022801"/>
    </source>
</evidence>
<evidence type="ECO:0000259" key="6">
    <source>
        <dbReference type="Pfam" id="PF01979"/>
    </source>
</evidence>
<name>A0ABM5UUF0_9COXI</name>
<comment type="similarity">
    <text evidence="5">Belongs to the metallo-dependent hydrolases superfamily. MTA/SAH deaminase family.</text>
</comment>